<evidence type="ECO:0000313" key="1">
    <source>
        <dbReference type="EMBL" id="KAI0091995.1"/>
    </source>
</evidence>
<proteinExistence type="predicted"/>
<organism evidence="1 2">
    <name type="scientific">Irpex rosettiformis</name>
    <dbReference type="NCBI Taxonomy" id="378272"/>
    <lineage>
        <taxon>Eukaryota</taxon>
        <taxon>Fungi</taxon>
        <taxon>Dikarya</taxon>
        <taxon>Basidiomycota</taxon>
        <taxon>Agaricomycotina</taxon>
        <taxon>Agaricomycetes</taxon>
        <taxon>Polyporales</taxon>
        <taxon>Irpicaceae</taxon>
        <taxon>Irpex</taxon>
    </lineage>
</organism>
<accession>A0ACB8UCJ6</accession>
<protein>
    <submittedName>
        <fullName evidence="1">GMC oxidoreductase</fullName>
    </submittedName>
</protein>
<evidence type="ECO:0000313" key="2">
    <source>
        <dbReference type="Proteomes" id="UP001055072"/>
    </source>
</evidence>
<sequence length="581" mass="63950">MWPFWTTSYTTYTPRELHNQAFDYVVVGGGTGGCVVASRLSKDPNVRVLLIERGPIVDTWLSKVPLLSVDFRAASSPTFKWNSASDALYPSGEHLVSGKVFGGTSKINAHVYTRAVPAEYNAWAAAGRKGWDWETVEPYFCRSETSLTHPHEVYRGSSGPWHNRKLPDIYFKLHRFLNAADSLGIPRVKDIHDPSITPYSAACLDVTVDHNGTRVSTFDAFLPPKITNARRNLYICPSAVVCRLELQSTSSGLKAVGVHFKLESAALSSGECFVSVEREVILCAGAIATPQILMLSGIGPGGYLQSLGMTVKKDLPGVGSSLQDHATVPLIYKIPRVDSLHALESSKLLATWEILKYVFFGRGLLLSPNPQVALFALSKLLDSNSSTDQSAEAANSHSPANIPDIEIVPMPFNAFDDRKLDEADGVSTVCCINLKPKSSGTVRLLSLDARDRPVCDLKYLTNAEDYVVFRKMLRLGLEIGRKCRKSGYPLRDFRVPQSESDEDLNEYIRANIRTTFHYSCTCRMAPLKDDGVVDDELRVHGIEGLRIADASVFPVIPSAHPQAPVVMVAERCADFIKESRS</sequence>
<keyword evidence="2" id="KW-1185">Reference proteome</keyword>
<dbReference type="Proteomes" id="UP001055072">
    <property type="component" value="Unassembled WGS sequence"/>
</dbReference>
<comment type="caution">
    <text evidence="1">The sequence shown here is derived from an EMBL/GenBank/DDBJ whole genome shotgun (WGS) entry which is preliminary data.</text>
</comment>
<name>A0ACB8UCJ6_9APHY</name>
<gene>
    <name evidence="1" type="ORF">BDY19DRAFT_884231</name>
</gene>
<reference evidence="1" key="1">
    <citation type="journal article" date="2021" name="Environ. Microbiol.">
        <title>Gene family expansions and transcriptome signatures uncover fungal adaptations to wood decay.</title>
        <authorList>
            <person name="Hage H."/>
            <person name="Miyauchi S."/>
            <person name="Viragh M."/>
            <person name="Drula E."/>
            <person name="Min B."/>
            <person name="Chaduli D."/>
            <person name="Navarro D."/>
            <person name="Favel A."/>
            <person name="Norest M."/>
            <person name="Lesage-Meessen L."/>
            <person name="Balint B."/>
            <person name="Merenyi Z."/>
            <person name="de Eugenio L."/>
            <person name="Morin E."/>
            <person name="Martinez A.T."/>
            <person name="Baldrian P."/>
            <person name="Stursova M."/>
            <person name="Martinez M.J."/>
            <person name="Novotny C."/>
            <person name="Magnuson J.K."/>
            <person name="Spatafora J.W."/>
            <person name="Maurice S."/>
            <person name="Pangilinan J."/>
            <person name="Andreopoulos W."/>
            <person name="LaButti K."/>
            <person name="Hundley H."/>
            <person name="Na H."/>
            <person name="Kuo A."/>
            <person name="Barry K."/>
            <person name="Lipzen A."/>
            <person name="Henrissat B."/>
            <person name="Riley R."/>
            <person name="Ahrendt S."/>
            <person name="Nagy L.G."/>
            <person name="Grigoriev I.V."/>
            <person name="Martin F."/>
            <person name="Rosso M.N."/>
        </authorList>
    </citation>
    <scope>NUCLEOTIDE SEQUENCE</scope>
    <source>
        <strain evidence="1">CBS 384.51</strain>
    </source>
</reference>
<dbReference type="EMBL" id="MU274904">
    <property type="protein sequence ID" value="KAI0091995.1"/>
    <property type="molecule type" value="Genomic_DNA"/>
</dbReference>